<evidence type="ECO:0000256" key="2">
    <source>
        <dbReference type="ARBA" id="ARBA00022603"/>
    </source>
</evidence>
<name>A0AA39FAS3_9HYME</name>
<comment type="subcellular location">
    <subcellularLocation>
        <location evidence="1">Mitochondrion</location>
    </subcellularLocation>
</comment>
<dbReference type="Proteomes" id="UP001168990">
    <property type="component" value="Unassembled WGS sequence"/>
</dbReference>
<dbReference type="GO" id="GO:0000049">
    <property type="term" value="F:tRNA binding"/>
    <property type="evidence" value="ECO:0007669"/>
    <property type="project" value="TreeGrafter"/>
</dbReference>
<evidence type="ECO:0000256" key="1">
    <source>
        <dbReference type="ARBA" id="ARBA00004173"/>
    </source>
</evidence>
<dbReference type="CDD" id="cd18102">
    <property type="entry name" value="Trm10_MRRP1"/>
    <property type="match status" value="1"/>
</dbReference>
<proteinExistence type="predicted"/>
<evidence type="ECO:0000256" key="4">
    <source>
        <dbReference type="ARBA" id="ARBA00022691"/>
    </source>
</evidence>
<keyword evidence="2" id="KW-0489">Methyltransferase</keyword>
<dbReference type="GO" id="GO:0005739">
    <property type="term" value="C:mitochondrion"/>
    <property type="evidence" value="ECO:0007669"/>
    <property type="project" value="UniProtKB-SubCell"/>
</dbReference>
<feature type="compositionally biased region" description="Polar residues" evidence="10">
    <location>
        <begin position="393"/>
        <end position="404"/>
    </location>
</feature>
<protein>
    <recommendedName>
        <fullName evidence="9">RNA (guanine-9-)-methyltransferase domain-containing protein 1</fullName>
    </recommendedName>
</protein>
<dbReference type="InterPro" id="IPR028564">
    <property type="entry name" value="MT_TRM10-typ"/>
</dbReference>
<dbReference type="GO" id="GO:0070131">
    <property type="term" value="P:positive regulation of mitochondrial translation"/>
    <property type="evidence" value="ECO:0007669"/>
    <property type="project" value="TreeGrafter"/>
</dbReference>
<keyword evidence="5" id="KW-0819">tRNA processing</keyword>
<dbReference type="GO" id="GO:0008168">
    <property type="term" value="F:methyltransferase activity"/>
    <property type="evidence" value="ECO:0007669"/>
    <property type="project" value="UniProtKB-KW"/>
</dbReference>
<dbReference type="PANTHER" id="PTHR13563:SF5">
    <property type="entry name" value="TRNA METHYLTRANSFERASE 10 HOMOLOG C"/>
    <property type="match status" value="1"/>
</dbReference>
<evidence type="ECO:0000256" key="3">
    <source>
        <dbReference type="ARBA" id="ARBA00022679"/>
    </source>
</evidence>
<dbReference type="PANTHER" id="PTHR13563">
    <property type="entry name" value="TRNA (GUANINE-9-) METHYLTRANSFERASE"/>
    <property type="match status" value="1"/>
</dbReference>
<comment type="caution">
    <text evidence="12">The sequence shown here is derived from an EMBL/GenBank/DDBJ whole genome shotgun (WGS) entry which is preliminary data.</text>
</comment>
<evidence type="ECO:0000256" key="9">
    <source>
        <dbReference type="ARBA" id="ARBA00029803"/>
    </source>
</evidence>
<keyword evidence="4" id="KW-0949">S-adenosyl-L-methionine</keyword>
<dbReference type="Gene3D" id="3.40.1280.30">
    <property type="match status" value="1"/>
</dbReference>
<organism evidence="12 13">
    <name type="scientific">Microctonus aethiopoides</name>
    <dbReference type="NCBI Taxonomy" id="144406"/>
    <lineage>
        <taxon>Eukaryota</taxon>
        <taxon>Metazoa</taxon>
        <taxon>Ecdysozoa</taxon>
        <taxon>Arthropoda</taxon>
        <taxon>Hexapoda</taxon>
        <taxon>Insecta</taxon>
        <taxon>Pterygota</taxon>
        <taxon>Neoptera</taxon>
        <taxon>Endopterygota</taxon>
        <taxon>Hymenoptera</taxon>
        <taxon>Apocrita</taxon>
        <taxon>Ichneumonoidea</taxon>
        <taxon>Braconidae</taxon>
        <taxon>Euphorinae</taxon>
        <taxon>Microctonus</taxon>
    </lineage>
</organism>
<keyword evidence="7" id="KW-0175">Coiled coil</keyword>
<evidence type="ECO:0000256" key="8">
    <source>
        <dbReference type="ARBA" id="ARBA00023128"/>
    </source>
</evidence>
<evidence type="ECO:0000256" key="6">
    <source>
        <dbReference type="ARBA" id="ARBA00022946"/>
    </source>
</evidence>
<dbReference type="AlphaFoldDB" id="A0AA39FAS3"/>
<evidence type="ECO:0000256" key="5">
    <source>
        <dbReference type="ARBA" id="ARBA00022694"/>
    </source>
</evidence>
<keyword evidence="13" id="KW-1185">Reference proteome</keyword>
<keyword evidence="3" id="KW-0808">Transferase</keyword>
<gene>
    <name evidence="12" type="ORF">PV328_004559</name>
</gene>
<keyword evidence="6" id="KW-0809">Transit peptide</keyword>
<accession>A0AA39FAS3</accession>
<sequence length="419" mass="48981">MYTRAIRSLIIVTGQSLSKSKDSTRFFSGTLKLSPKYPSQQHNSNLINFRSCTTFSPLPKDKIYEDKLNELLKNPAVEKQYKVLQLEVDVMRQGGENVPSSLKPRHWYELLQLNSYGKRRKYLDFLFGIEMKKEHKIEKKKKKAEEKPIKNVDSDLPDYLQYKLGGNSYFLRFYDSTINHQCNWKLIREMMGGQKLVIDCGFENKMTRIELKYCARQLQLAFAANRAHDYPYDLHFCNLNPNEYLHQELHSYIPTMYQPDFPINISEKSYLDLFEKDKLVYLTPDCHEELKVFDHDAIYIIGAIVDKVSGMPLSMAKAKRENLRMAKLPIDRYLDFGVGSGKSLTLNQMVDILADFRATSDWHHALRHVPKRKLFASRQHKAERKLEKMLQANRNNESFSSPSPGNYGVKARNKFRNKL</sequence>
<evidence type="ECO:0000256" key="7">
    <source>
        <dbReference type="ARBA" id="ARBA00023054"/>
    </source>
</evidence>
<evidence type="ECO:0000259" key="11">
    <source>
        <dbReference type="PROSITE" id="PS51675"/>
    </source>
</evidence>
<evidence type="ECO:0000313" key="12">
    <source>
        <dbReference type="EMBL" id="KAK0166112.1"/>
    </source>
</evidence>
<evidence type="ECO:0000256" key="10">
    <source>
        <dbReference type="SAM" id="MobiDB-lite"/>
    </source>
</evidence>
<reference evidence="12" key="2">
    <citation type="submission" date="2023-03" db="EMBL/GenBank/DDBJ databases">
        <authorList>
            <person name="Inwood S.N."/>
            <person name="Skelly J.G."/>
            <person name="Guhlin J."/>
            <person name="Harrop T.W.R."/>
            <person name="Goldson S.G."/>
            <person name="Dearden P.K."/>
        </authorList>
    </citation>
    <scope>NUCLEOTIDE SEQUENCE</scope>
    <source>
        <strain evidence="12">Irish</strain>
        <tissue evidence="12">Whole body</tissue>
    </source>
</reference>
<dbReference type="GO" id="GO:0032259">
    <property type="term" value="P:methylation"/>
    <property type="evidence" value="ECO:0007669"/>
    <property type="project" value="UniProtKB-KW"/>
</dbReference>
<dbReference type="GO" id="GO:0097745">
    <property type="term" value="P:mitochondrial tRNA 5'-end processing"/>
    <property type="evidence" value="ECO:0007669"/>
    <property type="project" value="TreeGrafter"/>
</dbReference>
<dbReference type="InterPro" id="IPR007356">
    <property type="entry name" value="tRNA_m1G_MeTrfase_euk"/>
</dbReference>
<dbReference type="GO" id="GO:0005654">
    <property type="term" value="C:nucleoplasm"/>
    <property type="evidence" value="ECO:0007669"/>
    <property type="project" value="TreeGrafter"/>
</dbReference>
<dbReference type="InterPro" id="IPR025812">
    <property type="entry name" value="Trm10_C_MTase_dom"/>
</dbReference>
<dbReference type="EMBL" id="JAQQBS010001422">
    <property type="protein sequence ID" value="KAK0166112.1"/>
    <property type="molecule type" value="Genomic_DNA"/>
</dbReference>
<evidence type="ECO:0000313" key="13">
    <source>
        <dbReference type="Proteomes" id="UP001168990"/>
    </source>
</evidence>
<feature type="domain" description="SAM-dependent MTase TRM10-type" evidence="11">
    <location>
        <begin position="182"/>
        <end position="376"/>
    </location>
</feature>
<reference evidence="12" key="1">
    <citation type="journal article" date="2023" name="bioRxiv">
        <title>Scaffold-level genome assemblies of two parasitoid biocontrol wasps reveal the parthenogenesis mechanism and an associated novel virus.</title>
        <authorList>
            <person name="Inwood S."/>
            <person name="Skelly J."/>
            <person name="Guhlin J."/>
            <person name="Harrop T."/>
            <person name="Goldson S."/>
            <person name="Dearden P."/>
        </authorList>
    </citation>
    <scope>NUCLEOTIDE SEQUENCE</scope>
    <source>
        <strain evidence="12">Irish</strain>
        <tissue evidence="12">Whole body</tissue>
    </source>
</reference>
<dbReference type="PROSITE" id="PS51675">
    <property type="entry name" value="SAM_MT_TRM10"/>
    <property type="match status" value="1"/>
</dbReference>
<keyword evidence="8" id="KW-0496">Mitochondrion</keyword>
<dbReference type="InterPro" id="IPR038459">
    <property type="entry name" value="MT_TRM10-typ_sf"/>
</dbReference>
<feature type="region of interest" description="Disordered" evidence="10">
    <location>
        <begin position="393"/>
        <end position="419"/>
    </location>
</feature>